<protein>
    <submittedName>
        <fullName evidence="3">Alpha/beta hydrolase</fullName>
    </submittedName>
</protein>
<dbReference type="Pfam" id="PF20434">
    <property type="entry name" value="BD-FAE"/>
    <property type="match status" value="1"/>
</dbReference>
<dbReference type="PANTHER" id="PTHR48081">
    <property type="entry name" value="AB HYDROLASE SUPERFAMILY PROTEIN C4A8.06C"/>
    <property type="match status" value="1"/>
</dbReference>
<gene>
    <name evidence="3" type="ORF">IM700_010100</name>
</gene>
<keyword evidence="1 3" id="KW-0378">Hydrolase</keyword>
<keyword evidence="4" id="KW-1185">Reference proteome</keyword>
<dbReference type="SUPFAM" id="SSF53474">
    <property type="entry name" value="alpha/beta-Hydrolases"/>
    <property type="match status" value="1"/>
</dbReference>
<reference evidence="3 4" key="1">
    <citation type="submission" date="2021-01" db="EMBL/GenBank/DDBJ databases">
        <title>Paenibacillus sp.nov. isolated from the rhizosphere soil of tomato plant.</title>
        <authorList>
            <person name="Thin K.K."/>
            <person name="Zhang X."/>
            <person name="He S."/>
        </authorList>
    </citation>
    <scope>NUCLEOTIDE SEQUENCE [LARGE SCALE GENOMIC DNA]</scope>
    <source>
        <strain evidence="3 4">DXFW5</strain>
    </source>
</reference>
<evidence type="ECO:0000256" key="1">
    <source>
        <dbReference type="ARBA" id="ARBA00022801"/>
    </source>
</evidence>
<proteinExistence type="predicted"/>
<feature type="domain" description="BD-FAE-like" evidence="2">
    <location>
        <begin position="23"/>
        <end position="243"/>
    </location>
</feature>
<evidence type="ECO:0000313" key="3">
    <source>
        <dbReference type="EMBL" id="MBM6995996.1"/>
    </source>
</evidence>
<dbReference type="InterPro" id="IPR029058">
    <property type="entry name" value="AB_hydrolase_fold"/>
</dbReference>
<dbReference type="InterPro" id="IPR049492">
    <property type="entry name" value="BD-FAE-like_dom"/>
</dbReference>
<dbReference type="GO" id="GO:0016787">
    <property type="term" value="F:hydrolase activity"/>
    <property type="evidence" value="ECO:0007669"/>
    <property type="project" value="UniProtKB-KW"/>
</dbReference>
<dbReference type="Proteomes" id="UP001516620">
    <property type="component" value="Unassembled WGS sequence"/>
</dbReference>
<sequence>MKETRIYKQIDNCSISADIYYQGTDTPVILYIHSGALIFGTREWLPTAQIEYLTNAGFSLVNIDYRLAPETKFEIIIEDIRDAIEWVRTKAIEWYDFDIDNIAVMGSSAGGYLSLLTGTMDYKPKAIISFYGYGDILGTWYTEPSEYYCKKPMISRSKAIENIGFEETTDGKWDRIDFYYYCRQQGVWVQEVTKMDPNYDLNKLMQYNPINNISNDYPPTLFLHGDQDTDVPYEQSVKMYEKLKGIGIETKLITIEGADHVFDHDFEDPKVQGAFIEVVDFLKTHLCK</sequence>
<evidence type="ECO:0000313" key="4">
    <source>
        <dbReference type="Proteomes" id="UP001516620"/>
    </source>
</evidence>
<dbReference type="RefSeq" id="WP_193417408.1">
    <property type="nucleotide sequence ID" value="NZ_JADCNN020000007.1"/>
</dbReference>
<accession>A0ABS2H5L1</accession>
<dbReference type="EMBL" id="JADCNN020000007">
    <property type="protein sequence ID" value="MBM6995996.1"/>
    <property type="molecule type" value="Genomic_DNA"/>
</dbReference>
<comment type="caution">
    <text evidence="3">The sequence shown here is derived from an EMBL/GenBank/DDBJ whole genome shotgun (WGS) entry which is preliminary data.</text>
</comment>
<organism evidence="3 4">
    <name type="scientific">Paenibacillus rhizolycopersici</name>
    <dbReference type="NCBI Taxonomy" id="2780073"/>
    <lineage>
        <taxon>Bacteria</taxon>
        <taxon>Bacillati</taxon>
        <taxon>Bacillota</taxon>
        <taxon>Bacilli</taxon>
        <taxon>Bacillales</taxon>
        <taxon>Paenibacillaceae</taxon>
        <taxon>Paenibacillus</taxon>
    </lineage>
</organism>
<name>A0ABS2H5L1_9BACL</name>
<dbReference type="InterPro" id="IPR050300">
    <property type="entry name" value="GDXG_lipolytic_enzyme"/>
</dbReference>
<dbReference type="Gene3D" id="3.40.50.1820">
    <property type="entry name" value="alpha/beta hydrolase"/>
    <property type="match status" value="1"/>
</dbReference>
<evidence type="ECO:0000259" key="2">
    <source>
        <dbReference type="Pfam" id="PF20434"/>
    </source>
</evidence>